<dbReference type="PROSITE" id="PS50995">
    <property type="entry name" value="HTH_MARR_2"/>
    <property type="match status" value="1"/>
</dbReference>
<dbReference type="Proteomes" id="UP000281061">
    <property type="component" value="Unassembled WGS sequence"/>
</dbReference>
<dbReference type="GO" id="GO:0003677">
    <property type="term" value="F:DNA binding"/>
    <property type="evidence" value="ECO:0007669"/>
    <property type="project" value="UniProtKB-KW"/>
</dbReference>
<dbReference type="Gene3D" id="1.10.10.10">
    <property type="entry name" value="Winged helix-like DNA-binding domain superfamily/Winged helix DNA-binding domain"/>
    <property type="match status" value="1"/>
</dbReference>
<reference evidence="5 6" key="1">
    <citation type="submission" date="2018-10" db="EMBL/GenBank/DDBJ databases">
        <title>Genome sequences of five Lactobacillus pentosus strains isolated from brines of traditionally fermented spanish-style green table olives and differences between them.</title>
        <authorList>
            <person name="Jimenez Diaz R."/>
        </authorList>
    </citation>
    <scope>NUCLEOTIDE SEQUENCE [LARGE SCALE GENOMIC DNA]</scope>
    <source>
        <strain evidence="5 6">IG8</strain>
    </source>
</reference>
<comment type="caution">
    <text evidence="5">The sequence shown here is derived from an EMBL/GenBank/DDBJ whole genome shotgun (WGS) entry which is preliminary data.</text>
</comment>
<evidence type="ECO:0000313" key="5">
    <source>
        <dbReference type="EMBL" id="RMW51473.1"/>
    </source>
</evidence>
<organism evidence="5 6">
    <name type="scientific">Lactiplantibacillus pentosus</name>
    <name type="common">Lactobacillus pentosus</name>
    <dbReference type="NCBI Taxonomy" id="1589"/>
    <lineage>
        <taxon>Bacteria</taxon>
        <taxon>Bacillati</taxon>
        <taxon>Bacillota</taxon>
        <taxon>Bacilli</taxon>
        <taxon>Lactobacillales</taxon>
        <taxon>Lactobacillaceae</taxon>
        <taxon>Lactiplantibacillus</taxon>
    </lineage>
</organism>
<dbReference type="Pfam" id="PF01047">
    <property type="entry name" value="MarR"/>
    <property type="match status" value="1"/>
</dbReference>
<dbReference type="SUPFAM" id="SSF46785">
    <property type="entry name" value="Winged helix' DNA-binding domain"/>
    <property type="match status" value="1"/>
</dbReference>
<keyword evidence="1" id="KW-0805">Transcription regulation</keyword>
<evidence type="ECO:0000313" key="6">
    <source>
        <dbReference type="Proteomes" id="UP000281061"/>
    </source>
</evidence>
<gene>
    <name evidence="5" type="ORF">D6U17_17590</name>
</gene>
<dbReference type="EMBL" id="RDCL01000096">
    <property type="protein sequence ID" value="RMW51473.1"/>
    <property type="molecule type" value="Genomic_DNA"/>
</dbReference>
<sequence length="146" mass="16912">MTIETFSLTKFIAGIYRESKNSINDQLSALDIRATESDLLLVVYDYPDQTQKMLAANLRLDPSLLARTVRHLESRQLVIRSHDQNDQRQIRIRLTPAGEKIALSIKQTLKDWWHDFFVAHPEVDETTFTEQLQLVYSGLTTHGERD</sequence>
<dbReference type="AlphaFoldDB" id="A0AB37RG83"/>
<dbReference type="InterPro" id="IPR036388">
    <property type="entry name" value="WH-like_DNA-bd_sf"/>
</dbReference>
<dbReference type="RefSeq" id="WP_122212175.1">
    <property type="nucleotide sequence ID" value="NZ_RDCI01000107.1"/>
</dbReference>
<protein>
    <submittedName>
        <fullName evidence="5">MarR family transcriptional regulator</fullName>
    </submittedName>
</protein>
<evidence type="ECO:0000256" key="3">
    <source>
        <dbReference type="ARBA" id="ARBA00023163"/>
    </source>
</evidence>
<dbReference type="PANTHER" id="PTHR42756">
    <property type="entry name" value="TRANSCRIPTIONAL REGULATOR, MARR"/>
    <property type="match status" value="1"/>
</dbReference>
<dbReference type="PANTHER" id="PTHR42756:SF1">
    <property type="entry name" value="TRANSCRIPTIONAL REPRESSOR OF EMRAB OPERON"/>
    <property type="match status" value="1"/>
</dbReference>
<proteinExistence type="predicted"/>
<keyword evidence="3" id="KW-0804">Transcription</keyword>
<feature type="domain" description="HTH marR-type" evidence="4">
    <location>
        <begin position="5"/>
        <end position="137"/>
    </location>
</feature>
<evidence type="ECO:0000259" key="4">
    <source>
        <dbReference type="PROSITE" id="PS50995"/>
    </source>
</evidence>
<evidence type="ECO:0000256" key="1">
    <source>
        <dbReference type="ARBA" id="ARBA00023015"/>
    </source>
</evidence>
<keyword evidence="2" id="KW-0238">DNA-binding</keyword>
<name>A0AB37RG83_LACPE</name>
<evidence type="ECO:0000256" key="2">
    <source>
        <dbReference type="ARBA" id="ARBA00023125"/>
    </source>
</evidence>
<dbReference type="GO" id="GO:0003700">
    <property type="term" value="F:DNA-binding transcription factor activity"/>
    <property type="evidence" value="ECO:0007669"/>
    <property type="project" value="InterPro"/>
</dbReference>
<dbReference type="SMART" id="SM00347">
    <property type="entry name" value="HTH_MARR"/>
    <property type="match status" value="1"/>
</dbReference>
<dbReference type="InterPro" id="IPR000835">
    <property type="entry name" value="HTH_MarR-typ"/>
</dbReference>
<dbReference type="InterPro" id="IPR036390">
    <property type="entry name" value="WH_DNA-bd_sf"/>
</dbReference>
<accession>A0AB37RG83</accession>